<evidence type="ECO:0000256" key="4">
    <source>
        <dbReference type="ARBA" id="ARBA00022597"/>
    </source>
</evidence>
<keyword evidence="12" id="KW-1185">Reference proteome</keyword>
<keyword evidence="4" id="KW-0762">Sugar transport</keyword>
<reference evidence="11 12" key="1">
    <citation type="submission" date="2014-05" db="EMBL/GenBank/DDBJ databases">
        <title>ATOL: Assembling a taxonomically balanced genome-scale reconstruction of the evolutionary history of the Enterobacteriaceae.</title>
        <authorList>
            <person name="Plunkett G.III."/>
            <person name="Neeno-Eckwall E.C."/>
            <person name="Glasner J.D."/>
            <person name="Perna N.T."/>
        </authorList>
    </citation>
    <scope>NUCLEOTIDE SEQUENCE [LARGE SCALE GENOMIC DNA]</scope>
    <source>
        <strain evidence="11 12">ATCC 33320</strain>
    </source>
</reference>
<dbReference type="eggNOG" id="COG1455">
    <property type="taxonomic scope" value="Bacteria"/>
</dbReference>
<keyword evidence="11" id="KW-0808">Transferase</keyword>
<evidence type="ECO:0000256" key="7">
    <source>
        <dbReference type="ARBA" id="ARBA00023136"/>
    </source>
</evidence>
<feature type="domain" description="EAL" evidence="9">
    <location>
        <begin position="436"/>
        <end position="688"/>
    </location>
</feature>
<dbReference type="Proteomes" id="UP000028653">
    <property type="component" value="Unassembled WGS sequence"/>
</dbReference>
<dbReference type="PROSITE" id="PS50883">
    <property type="entry name" value="EAL"/>
    <property type="match status" value="1"/>
</dbReference>
<accession>A0A085GFF9</accession>
<evidence type="ECO:0000256" key="5">
    <source>
        <dbReference type="ARBA" id="ARBA00022692"/>
    </source>
</evidence>
<dbReference type="STRING" id="1006004.GBAG_1640"/>
<protein>
    <submittedName>
        <fullName evidence="11">Response regulator/GGDEF/EAL domain protein</fullName>
        <ecNumber evidence="11">2.7.1.69</ecNumber>
    </submittedName>
</protein>
<feature type="transmembrane region" description="Helical" evidence="8">
    <location>
        <begin position="291"/>
        <end position="312"/>
    </location>
</feature>
<dbReference type="GO" id="GO:0071111">
    <property type="term" value="F:cyclic-guanylate-specific phosphodiesterase activity"/>
    <property type="evidence" value="ECO:0007669"/>
    <property type="project" value="InterPro"/>
</dbReference>
<name>A0A085GFF9_9ENTR</name>
<evidence type="ECO:0000256" key="8">
    <source>
        <dbReference type="SAM" id="Phobius"/>
    </source>
</evidence>
<dbReference type="PANTHER" id="PTHR33121">
    <property type="entry name" value="CYCLIC DI-GMP PHOSPHODIESTERASE PDEF"/>
    <property type="match status" value="1"/>
</dbReference>
<dbReference type="SUPFAM" id="SSF141868">
    <property type="entry name" value="EAL domain-like"/>
    <property type="match status" value="1"/>
</dbReference>
<feature type="transmembrane region" description="Helical" evidence="8">
    <location>
        <begin position="73"/>
        <end position="90"/>
    </location>
</feature>
<feature type="transmembrane region" description="Helical" evidence="8">
    <location>
        <begin position="120"/>
        <end position="142"/>
    </location>
</feature>
<dbReference type="GO" id="GO:0008982">
    <property type="term" value="F:protein-N(PI)-phosphohistidine-sugar phosphotransferase activity"/>
    <property type="evidence" value="ECO:0007669"/>
    <property type="project" value="InterPro"/>
</dbReference>
<dbReference type="InterPro" id="IPR001633">
    <property type="entry name" value="EAL_dom"/>
</dbReference>
<organism evidence="11 12">
    <name type="scientific">Buttiauxella agrestis ATCC 33320</name>
    <dbReference type="NCBI Taxonomy" id="1006004"/>
    <lineage>
        <taxon>Bacteria</taxon>
        <taxon>Pseudomonadati</taxon>
        <taxon>Pseudomonadota</taxon>
        <taxon>Gammaproteobacteria</taxon>
        <taxon>Enterobacterales</taxon>
        <taxon>Enterobacteriaceae</taxon>
        <taxon>Buttiauxella</taxon>
    </lineage>
</organism>
<keyword evidence="3" id="KW-1003">Cell membrane</keyword>
<dbReference type="GO" id="GO:0009401">
    <property type="term" value="P:phosphoenolpyruvate-dependent sugar phosphotransferase system"/>
    <property type="evidence" value="ECO:0007669"/>
    <property type="project" value="InterPro"/>
</dbReference>
<evidence type="ECO:0000313" key="11">
    <source>
        <dbReference type="EMBL" id="KFC82454.1"/>
    </source>
</evidence>
<evidence type="ECO:0000256" key="6">
    <source>
        <dbReference type="ARBA" id="ARBA00022989"/>
    </source>
</evidence>
<evidence type="ECO:0000256" key="1">
    <source>
        <dbReference type="ARBA" id="ARBA00004651"/>
    </source>
</evidence>
<feature type="transmembrane region" description="Helical" evidence="8">
    <location>
        <begin position="364"/>
        <end position="385"/>
    </location>
</feature>
<proteinExistence type="predicted"/>
<evidence type="ECO:0000256" key="3">
    <source>
        <dbReference type="ARBA" id="ARBA00022475"/>
    </source>
</evidence>
<feature type="domain" description="PTS EIIC type-3" evidence="10">
    <location>
        <begin position="10"/>
        <end position="385"/>
    </location>
</feature>
<dbReference type="OrthoDB" id="6198205at2"/>
<gene>
    <name evidence="11" type="ORF">GBAG_1640</name>
</gene>
<keyword evidence="6 8" id="KW-1133">Transmembrane helix</keyword>
<comment type="subcellular location">
    <subcellularLocation>
        <location evidence="1">Cell membrane</location>
        <topology evidence="1">Multi-pass membrane protein</topology>
    </subcellularLocation>
</comment>
<evidence type="ECO:0000256" key="2">
    <source>
        <dbReference type="ARBA" id="ARBA00022448"/>
    </source>
</evidence>
<dbReference type="InterPro" id="IPR050706">
    <property type="entry name" value="Cyclic-di-GMP_PDE-like"/>
</dbReference>
<dbReference type="SMART" id="SM00052">
    <property type="entry name" value="EAL"/>
    <property type="match status" value="1"/>
</dbReference>
<dbReference type="GO" id="GO:0005886">
    <property type="term" value="C:plasma membrane"/>
    <property type="evidence" value="ECO:0007669"/>
    <property type="project" value="UniProtKB-SubCell"/>
</dbReference>
<dbReference type="Pfam" id="PF02378">
    <property type="entry name" value="PTS_EIIC"/>
    <property type="match status" value="1"/>
</dbReference>
<evidence type="ECO:0000259" key="10">
    <source>
        <dbReference type="PROSITE" id="PS51105"/>
    </source>
</evidence>
<dbReference type="Gene3D" id="3.20.20.450">
    <property type="entry name" value="EAL domain"/>
    <property type="match status" value="1"/>
</dbReference>
<keyword evidence="2" id="KW-0813">Transport</keyword>
<dbReference type="Pfam" id="PF00563">
    <property type="entry name" value="EAL"/>
    <property type="match status" value="1"/>
</dbReference>
<dbReference type="PANTHER" id="PTHR33121:SF70">
    <property type="entry name" value="SIGNALING PROTEIN YKOW"/>
    <property type="match status" value="1"/>
</dbReference>
<evidence type="ECO:0000313" key="12">
    <source>
        <dbReference type="Proteomes" id="UP000028653"/>
    </source>
</evidence>
<feature type="transmembrane region" description="Helical" evidence="8">
    <location>
        <begin position="258"/>
        <end position="279"/>
    </location>
</feature>
<comment type="caution">
    <text evidence="11">The sequence shown here is derived from an EMBL/GenBank/DDBJ whole genome shotgun (WGS) entry which is preliminary data.</text>
</comment>
<dbReference type="EMBL" id="JMPI01000023">
    <property type="protein sequence ID" value="KFC82454.1"/>
    <property type="molecule type" value="Genomic_DNA"/>
</dbReference>
<dbReference type="EC" id="2.7.1.69" evidence="11"/>
<sequence>MNHNIIIRNTKSIIHQLKIAFINNRISQAVLSCTMAIMPFSVLRGVVIVAGTLSLNFHWVKISQWLGDLQQNMLIFLPVLLNIIFSLQWAVRYRLSIMLSISLSLTVLFGIAGLENNHEANFLFGVSLPVALLSAIFTNLILEKNITLFRTNKIQLNWKSAKILSFFIARLTSLIVVGHIILSACSWLTKDISIAIYPDGFFHGLLYEMIREFTWFFGIHGFYIFQDIGFRFMNNTISNMDAWKAGHGSLNILSITFYEMWCASGGCGGTLSLLICLLISRNPSNRHLINVSLPLAIFNINEPLIFGVPVVLNPVMFVPFLMTPAVDYILAYYATLWHIIPPAQQLVGWATPAIINTWLATNGAFSAVFFQVLLICAGIGIYWPFLRYMEKRDYKEIALPCGKKRFVPLKGNQFQLTVPGHREAESPHHYLSEVNEYIEARRHINALQNSGNFVLWFQPQITLDERKIVAMEVLLRHQSDDGKITPPYFLKYYERIGMMPEVDFWVLENAVEVIHHEFSRFPGMTLSVNISPQTLLEPNFLSVVSKLLRNPLPSGWQLEMEITESQKVKEPQQVIEVLAVLRQFGIKIALDDFGSGYSTLSYLTQYELDKIKLDRTLVLGLAREGGEAFLHHVVQLCKTSGSIVLIEGVETEEEHQIVQNCGIHLAQGFLFHRPQPLNQLCELLETNT</sequence>
<dbReference type="InterPro" id="IPR004501">
    <property type="entry name" value="PTS_EIIC_3"/>
</dbReference>
<dbReference type="eggNOG" id="COG5001">
    <property type="taxonomic scope" value="Bacteria"/>
</dbReference>
<keyword evidence="7 8" id="KW-0472">Membrane</keyword>
<dbReference type="PROSITE" id="PS51105">
    <property type="entry name" value="PTS_EIIC_TYPE_3"/>
    <property type="match status" value="1"/>
</dbReference>
<dbReference type="AlphaFoldDB" id="A0A085GFF9"/>
<feature type="transmembrane region" description="Helical" evidence="8">
    <location>
        <begin position="97"/>
        <end position="114"/>
    </location>
</feature>
<dbReference type="InterPro" id="IPR003352">
    <property type="entry name" value="PTS_EIIC"/>
</dbReference>
<feature type="transmembrane region" description="Helical" evidence="8">
    <location>
        <begin position="29"/>
        <end position="53"/>
    </location>
</feature>
<feature type="transmembrane region" description="Helical" evidence="8">
    <location>
        <begin position="163"/>
        <end position="182"/>
    </location>
</feature>
<keyword evidence="5 8" id="KW-0812">Transmembrane</keyword>
<evidence type="ECO:0000259" key="9">
    <source>
        <dbReference type="PROSITE" id="PS50883"/>
    </source>
</evidence>
<dbReference type="CDD" id="cd01948">
    <property type="entry name" value="EAL"/>
    <property type="match status" value="1"/>
</dbReference>
<dbReference type="InterPro" id="IPR035919">
    <property type="entry name" value="EAL_sf"/>
</dbReference>